<dbReference type="InterPro" id="IPR050742">
    <property type="entry name" value="Helicase_Restrict-Modif_Enz"/>
</dbReference>
<dbReference type="GO" id="GO:0005829">
    <property type="term" value="C:cytosol"/>
    <property type="evidence" value="ECO:0007669"/>
    <property type="project" value="TreeGrafter"/>
</dbReference>
<evidence type="ECO:0000313" key="3">
    <source>
        <dbReference type="Proteomes" id="UP000326678"/>
    </source>
</evidence>
<proteinExistence type="predicted"/>
<dbReference type="AlphaFoldDB" id="A0A5P8WJ39"/>
<organism evidence="2 3">
    <name type="scientific">Nostoc sphaeroides CCNUC1</name>
    <dbReference type="NCBI Taxonomy" id="2653204"/>
    <lineage>
        <taxon>Bacteria</taxon>
        <taxon>Bacillati</taxon>
        <taxon>Cyanobacteriota</taxon>
        <taxon>Cyanophyceae</taxon>
        <taxon>Nostocales</taxon>
        <taxon>Nostocaceae</taxon>
        <taxon>Nostoc</taxon>
    </lineage>
</organism>
<reference evidence="2 3" key="1">
    <citation type="submission" date="2019-10" db="EMBL/GenBank/DDBJ databases">
        <title>Genomic and transcriptomic insights into the perfect genentic adaptation of a filamentous nitrogen-fixing cyanobacterium to rice fields.</title>
        <authorList>
            <person name="Chen Z."/>
        </authorList>
    </citation>
    <scope>NUCLEOTIDE SEQUENCE [LARGE SCALE GENOMIC DNA]</scope>
    <source>
        <strain evidence="2">CCNUC1</strain>
    </source>
</reference>
<dbReference type="GO" id="GO:0006304">
    <property type="term" value="P:DNA modification"/>
    <property type="evidence" value="ECO:0007669"/>
    <property type="project" value="InterPro"/>
</dbReference>
<evidence type="ECO:0000259" key="1">
    <source>
        <dbReference type="Pfam" id="PF08463"/>
    </source>
</evidence>
<name>A0A5P8WJ39_9NOSO</name>
<protein>
    <submittedName>
        <fullName evidence="2">HsdR, type I restriction enzyme, R subunit</fullName>
    </submittedName>
</protein>
<accession>A0A5P8WJ39</accession>
<dbReference type="PANTHER" id="PTHR47396:SF1">
    <property type="entry name" value="ATP-DEPENDENT HELICASE IRC3-RELATED"/>
    <property type="match status" value="1"/>
</dbReference>
<sequence length="323" mass="36656">MNSENFVVRPKRRLVEKYASSEAWVSLSGEDFTELSQEVAGLPSQLEAEAEETKRFDVLVLKLQLAILRSQQPTVERLREQLKSLAGLLEEKPDIPLIKQQLPLLQDVQTDEWWQDVTLPMLEVLRKRLRGLVKLIEKQKRQPIYTNFEDLMGDEIAVELPGFTSSDNFEKFRAKARAFLRSHQDHVVIFKLRKNLQLTSSDLSELERILAQSGVGEAEDIVRAKEQSQGLGLFVRSLVGLEREVAKQELARFLSGKKLNSNQIEFANMIVDYLTEHGVMDAALLYESPFTDITPQGPDGLFTSSQVDELVSLLESVYARAVA</sequence>
<dbReference type="GO" id="GO:0003677">
    <property type="term" value="F:DNA binding"/>
    <property type="evidence" value="ECO:0007669"/>
    <property type="project" value="InterPro"/>
</dbReference>
<keyword evidence="3" id="KW-1185">Reference proteome</keyword>
<dbReference type="EMBL" id="CP045232">
    <property type="protein sequence ID" value="QFS52867.1"/>
    <property type="molecule type" value="Genomic_DNA"/>
</dbReference>
<dbReference type="Pfam" id="PF08463">
    <property type="entry name" value="EcoEI_R_C"/>
    <property type="match status" value="1"/>
</dbReference>
<gene>
    <name evidence="2" type="ORF">GXM_10131</name>
</gene>
<dbReference type="InterPro" id="IPR013670">
    <property type="entry name" value="EcoEI_R_C_dom"/>
</dbReference>
<feature type="domain" description="EcoEI R protein C-terminal" evidence="1">
    <location>
        <begin position="170"/>
        <end position="316"/>
    </location>
</feature>
<dbReference type="Proteomes" id="UP000326678">
    <property type="component" value="Chromosome pGXM05"/>
</dbReference>
<dbReference type="KEGG" id="nsh:GXM_10131"/>
<dbReference type="GO" id="GO:0003824">
    <property type="term" value="F:catalytic activity"/>
    <property type="evidence" value="ECO:0007669"/>
    <property type="project" value="InterPro"/>
</dbReference>
<dbReference type="PANTHER" id="PTHR47396">
    <property type="entry name" value="TYPE I RESTRICTION ENZYME ECOKI R PROTEIN"/>
    <property type="match status" value="1"/>
</dbReference>
<evidence type="ECO:0000313" key="2">
    <source>
        <dbReference type="EMBL" id="QFS52867.1"/>
    </source>
</evidence>